<feature type="transmembrane region" description="Helical" evidence="8">
    <location>
        <begin position="135"/>
        <end position="160"/>
    </location>
</feature>
<feature type="transmembrane region" description="Helical" evidence="8">
    <location>
        <begin position="57"/>
        <end position="82"/>
    </location>
</feature>
<dbReference type="Proteomes" id="UP000184423">
    <property type="component" value="Unassembled WGS sequence"/>
</dbReference>
<evidence type="ECO:0000256" key="4">
    <source>
        <dbReference type="ARBA" id="ARBA00022475"/>
    </source>
</evidence>
<comment type="subcellular location">
    <subcellularLocation>
        <location evidence="1">Cell membrane</location>
        <topology evidence="1">Multi-pass membrane protein</topology>
    </subcellularLocation>
</comment>
<dbReference type="GO" id="GO:0055085">
    <property type="term" value="P:transmembrane transport"/>
    <property type="evidence" value="ECO:0007669"/>
    <property type="project" value="TreeGrafter"/>
</dbReference>
<evidence type="ECO:0000256" key="8">
    <source>
        <dbReference type="SAM" id="Phobius"/>
    </source>
</evidence>
<dbReference type="PANTHER" id="PTHR21716">
    <property type="entry name" value="TRANSMEMBRANE PROTEIN"/>
    <property type="match status" value="1"/>
</dbReference>
<proteinExistence type="inferred from homology"/>
<accession>A0A1M4VCU6</accession>
<feature type="transmembrane region" description="Helical" evidence="8">
    <location>
        <begin position="7"/>
        <end position="24"/>
    </location>
</feature>
<feature type="transmembrane region" description="Helical" evidence="8">
    <location>
        <begin position="292"/>
        <end position="320"/>
    </location>
</feature>
<dbReference type="InterPro" id="IPR002549">
    <property type="entry name" value="AI-2E-like"/>
</dbReference>
<keyword evidence="7 8" id="KW-0472">Membrane</keyword>
<evidence type="ECO:0000256" key="3">
    <source>
        <dbReference type="ARBA" id="ARBA00022448"/>
    </source>
</evidence>
<feature type="transmembrane region" description="Helical" evidence="8">
    <location>
        <begin position="201"/>
        <end position="229"/>
    </location>
</feature>
<evidence type="ECO:0000256" key="7">
    <source>
        <dbReference type="ARBA" id="ARBA00023136"/>
    </source>
</evidence>
<dbReference type="GO" id="GO:0005886">
    <property type="term" value="C:plasma membrane"/>
    <property type="evidence" value="ECO:0007669"/>
    <property type="project" value="UniProtKB-SubCell"/>
</dbReference>
<evidence type="ECO:0000313" key="9">
    <source>
        <dbReference type="EMBL" id="SHE66812.1"/>
    </source>
</evidence>
<keyword evidence="4" id="KW-1003">Cell membrane</keyword>
<protein>
    <submittedName>
        <fullName evidence="9">Predicted PurR-regulated permease PerM</fullName>
    </submittedName>
</protein>
<gene>
    <name evidence="9" type="ORF">SAMN02746091_00870</name>
</gene>
<dbReference type="PANTHER" id="PTHR21716:SF53">
    <property type="entry name" value="PERMEASE PERM-RELATED"/>
    <property type="match status" value="1"/>
</dbReference>
<dbReference type="RefSeq" id="WP_051350609.1">
    <property type="nucleotide sequence ID" value="NZ_FQVG01000011.1"/>
</dbReference>
<keyword evidence="5 8" id="KW-0812">Transmembrane</keyword>
<feature type="transmembrane region" description="Helical" evidence="8">
    <location>
        <begin position="260"/>
        <end position="280"/>
    </location>
</feature>
<evidence type="ECO:0000256" key="1">
    <source>
        <dbReference type="ARBA" id="ARBA00004651"/>
    </source>
</evidence>
<name>A0A1M4VCU6_9CLOT</name>
<evidence type="ECO:0000313" key="10">
    <source>
        <dbReference type="Proteomes" id="UP000184423"/>
    </source>
</evidence>
<reference evidence="10" key="1">
    <citation type="submission" date="2016-11" db="EMBL/GenBank/DDBJ databases">
        <authorList>
            <person name="Varghese N."/>
            <person name="Submissions S."/>
        </authorList>
    </citation>
    <scope>NUCLEOTIDE SEQUENCE [LARGE SCALE GENOMIC DNA]</scope>
    <source>
        <strain evidence="10">DSM 10124</strain>
    </source>
</reference>
<dbReference type="Pfam" id="PF01594">
    <property type="entry name" value="AI-2E_transport"/>
    <property type="match status" value="1"/>
</dbReference>
<keyword evidence="3" id="KW-0813">Transport</keyword>
<feature type="transmembrane region" description="Helical" evidence="8">
    <location>
        <begin position="30"/>
        <end position="45"/>
    </location>
</feature>
<comment type="similarity">
    <text evidence="2">Belongs to the autoinducer-2 exporter (AI-2E) (TC 2.A.86) family.</text>
</comment>
<feature type="transmembrane region" description="Helical" evidence="8">
    <location>
        <begin position="235"/>
        <end position="253"/>
    </location>
</feature>
<dbReference type="EMBL" id="FQVG01000011">
    <property type="protein sequence ID" value="SHE66812.1"/>
    <property type="molecule type" value="Genomic_DNA"/>
</dbReference>
<evidence type="ECO:0000256" key="2">
    <source>
        <dbReference type="ARBA" id="ARBA00009773"/>
    </source>
</evidence>
<dbReference type="AlphaFoldDB" id="A0A1M4VCU6"/>
<evidence type="ECO:0000256" key="5">
    <source>
        <dbReference type="ARBA" id="ARBA00022692"/>
    </source>
</evidence>
<sequence length="332" mass="37824">MINKKTFIIYFIFFILFVLSLYIIKDLLEPIIVSIIFAYILYPIKRHLEKRGFSSKLAALVALIFIIILIIFVFLVIVPSIIKEIFIIASSIDIIEDTLKRYFIFLNRIPAYLKGNIEILLNKVKNNITLYLDKIFVNTIVVSKKVPLYLLTPIFTYYFLIDTDYFKKQLVNIVPAKFRLALFELAKDIDEIIGKYIKGQLILSIIISVFTFIGLVVLKIRFPLFIAIINGFTNIIPYFGPVLGFIPALLIALTQSINKAIIVTIFFFIIQEVESSIIAPKILGDSLGIHPVYIIIILLIGGKFFGGIGLLLAVPIAGIIKVTYNYLLKKIF</sequence>
<keyword evidence="6 8" id="KW-1133">Transmembrane helix</keyword>
<organism evidence="9 10">
    <name type="scientific">Caloramator proteoclasticus DSM 10124</name>
    <dbReference type="NCBI Taxonomy" id="1121262"/>
    <lineage>
        <taxon>Bacteria</taxon>
        <taxon>Bacillati</taxon>
        <taxon>Bacillota</taxon>
        <taxon>Clostridia</taxon>
        <taxon>Eubacteriales</taxon>
        <taxon>Clostridiaceae</taxon>
        <taxon>Caloramator</taxon>
    </lineage>
</organism>
<keyword evidence="10" id="KW-1185">Reference proteome</keyword>
<evidence type="ECO:0000256" key="6">
    <source>
        <dbReference type="ARBA" id="ARBA00022989"/>
    </source>
</evidence>